<dbReference type="Proteomes" id="UP000321197">
    <property type="component" value="Unassembled WGS sequence"/>
</dbReference>
<dbReference type="OrthoDB" id="24747at2"/>
<accession>A0A511QZW5</accession>
<evidence type="ECO:0000313" key="1">
    <source>
        <dbReference type="EMBL" id="GEM82915.1"/>
    </source>
</evidence>
<protein>
    <submittedName>
        <fullName evidence="1">Uncharacterized protein</fullName>
    </submittedName>
</protein>
<evidence type="ECO:0000313" key="2">
    <source>
        <dbReference type="Proteomes" id="UP000321197"/>
    </source>
</evidence>
<proteinExistence type="predicted"/>
<sequence>MGTPKATLFTLGCLILAGNPSPIRAQNQGFPALLVGVWQQTASSADDYTNTVTGERFRLGSGFSVKLILHADGRYALQHYTQGVSSSCARVSYLDDSVGTATVQDNRLVLRPSQRTLTIVNCTTPGKRTLPNNPLVFNASLEYYETLIKEVTLKLELQGGPFPLSLKLLQLDPMLELPPPAQPEGFQLGQDPPYRELLGLWADAQDSDTGFYNPQTGAFYIPKYNARENRWLRFVPGGYELAKVFEAANTEGVCKKDLIYYEKGGALFQVLNVSNDTYTGDVRFQASEARLIVQVRGEGCGSFAGTKRYNLKPLTAYYKFGFTESVGFQLGCEWPQHRWQFAVCVNRAGWNSYRKRQ</sequence>
<gene>
    <name evidence="1" type="ORF">MHY01S_10810</name>
</gene>
<dbReference type="EMBL" id="BJXL01000025">
    <property type="protein sequence ID" value="GEM82915.1"/>
    <property type="molecule type" value="Genomic_DNA"/>
</dbReference>
<organism evidence="1 2">
    <name type="scientific">Meiothermus hypogaeus NBRC 106114</name>
    <dbReference type="NCBI Taxonomy" id="1227553"/>
    <lineage>
        <taxon>Bacteria</taxon>
        <taxon>Thermotogati</taxon>
        <taxon>Deinococcota</taxon>
        <taxon>Deinococci</taxon>
        <taxon>Thermales</taxon>
        <taxon>Thermaceae</taxon>
        <taxon>Meiothermus</taxon>
    </lineage>
</organism>
<comment type="caution">
    <text evidence="1">The sequence shown here is derived from an EMBL/GenBank/DDBJ whole genome shotgun (WGS) entry which is preliminary data.</text>
</comment>
<dbReference type="RefSeq" id="WP_119341220.1">
    <property type="nucleotide sequence ID" value="NZ_BJXL01000025.1"/>
</dbReference>
<name>A0A511QZW5_9DEIN</name>
<dbReference type="AlphaFoldDB" id="A0A511QZW5"/>
<reference evidence="1 2" key="1">
    <citation type="submission" date="2019-07" db="EMBL/GenBank/DDBJ databases">
        <title>Whole genome shotgun sequence of Meiothermus hypogaeus NBRC 106114.</title>
        <authorList>
            <person name="Hosoyama A."/>
            <person name="Uohara A."/>
            <person name="Ohji S."/>
            <person name="Ichikawa N."/>
        </authorList>
    </citation>
    <scope>NUCLEOTIDE SEQUENCE [LARGE SCALE GENOMIC DNA]</scope>
    <source>
        <strain evidence="1 2">NBRC 106114</strain>
    </source>
</reference>